<organism evidence="17">
    <name type="scientific">Ips typographus</name>
    <name type="common">European spruce bark beetle</name>
    <dbReference type="NCBI Taxonomy" id="55986"/>
    <lineage>
        <taxon>Eukaryota</taxon>
        <taxon>Metazoa</taxon>
        <taxon>Ecdysozoa</taxon>
        <taxon>Arthropoda</taxon>
        <taxon>Hexapoda</taxon>
        <taxon>Insecta</taxon>
        <taxon>Pterygota</taxon>
        <taxon>Neoptera</taxon>
        <taxon>Endopterygota</taxon>
        <taxon>Coleoptera</taxon>
        <taxon>Polyphaga</taxon>
        <taxon>Cucujiformia</taxon>
        <taxon>Curculionidae</taxon>
        <taxon>Scolytinae</taxon>
        <taxon>Ips</taxon>
    </lineage>
</organism>
<keyword evidence="13 16" id="KW-0472">Membrane</keyword>
<proteinExistence type="inferred from homology"/>
<evidence type="ECO:0000256" key="7">
    <source>
        <dbReference type="ARBA" id="ARBA00022692"/>
    </source>
</evidence>
<evidence type="ECO:0000256" key="15">
    <source>
        <dbReference type="ARBA" id="ARBA00049551"/>
    </source>
</evidence>
<feature type="transmembrane region" description="Helical" evidence="16">
    <location>
        <begin position="84"/>
        <end position="101"/>
    </location>
</feature>
<dbReference type="GO" id="GO:0031966">
    <property type="term" value="C:mitochondrial membrane"/>
    <property type="evidence" value="ECO:0007669"/>
    <property type="project" value="UniProtKB-SubCell"/>
</dbReference>
<keyword evidence="6" id="KW-0679">Respiratory chain</keyword>
<evidence type="ECO:0000256" key="1">
    <source>
        <dbReference type="ARBA" id="ARBA00004225"/>
    </source>
</evidence>
<evidence type="ECO:0000256" key="5">
    <source>
        <dbReference type="ARBA" id="ARBA00022448"/>
    </source>
</evidence>
<feature type="transmembrane region" description="Helical" evidence="16">
    <location>
        <begin position="51"/>
        <end position="72"/>
    </location>
</feature>
<keyword evidence="12 17" id="KW-0496">Mitochondrion</keyword>
<comment type="subcellular location">
    <subcellularLocation>
        <location evidence="1">Mitochondrion membrane</location>
        <topology evidence="1">Multi-pass membrane protein</topology>
    </subcellularLocation>
</comment>
<evidence type="ECO:0000256" key="13">
    <source>
        <dbReference type="ARBA" id="ARBA00023136"/>
    </source>
</evidence>
<evidence type="ECO:0000256" key="12">
    <source>
        <dbReference type="ARBA" id="ARBA00023128"/>
    </source>
</evidence>
<feature type="transmembrane region" description="Helical" evidence="16">
    <location>
        <begin position="136"/>
        <end position="158"/>
    </location>
</feature>
<comment type="catalytic activity">
    <reaction evidence="15">
        <text>a ubiquinone + NADH + 5 H(+)(in) = a ubiquinol + NAD(+) + 4 H(+)(out)</text>
        <dbReference type="Rhea" id="RHEA:29091"/>
        <dbReference type="Rhea" id="RHEA-COMP:9565"/>
        <dbReference type="Rhea" id="RHEA-COMP:9566"/>
        <dbReference type="ChEBI" id="CHEBI:15378"/>
        <dbReference type="ChEBI" id="CHEBI:16389"/>
        <dbReference type="ChEBI" id="CHEBI:17976"/>
        <dbReference type="ChEBI" id="CHEBI:57540"/>
        <dbReference type="ChEBI" id="CHEBI:57945"/>
        <dbReference type="EC" id="7.1.1.2"/>
    </reaction>
</comment>
<keyword evidence="7 16" id="KW-0812">Transmembrane</keyword>
<dbReference type="EMBL" id="KY952782">
    <property type="protein sequence ID" value="AVC55965.1"/>
    <property type="molecule type" value="Genomic_DNA"/>
</dbReference>
<keyword evidence="5" id="KW-0813">Transport</keyword>
<evidence type="ECO:0000256" key="9">
    <source>
        <dbReference type="ARBA" id="ARBA00022982"/>
    </source>
</evidence>
<geneLocation type="mitochondrion" evidence="17"/>
<keyword evidence="9" id="KW-0249">Electron transport</keyword>
<dbReference type="EC" id="7.1.1.2" evidence="3"/>
<dbReference type="InterPro" id="IPR050269">
    <property type="entry name" value="ComplexI_Subunit6"/>
</dbReference>
<evidence type="ECO:0000256" key="4">
    <source>
        <dbReference type="ARBA" id="ARBA00021095"/>
    </source>
</evidence>
<keyword evidence="11" id="KW-0520">NAD</keyword>
<accession>A0A2L1DFN2</accession>
<protein>
    <recommendedName>
        <fullName evidence="4">NADH-ubiquinone oxidoreductase chain 6</fullName>
        <ecNumber evidence="3">7.1.1.2</ecNumber>
    </recommendedName>
    <alternativeName>
        <fullName evidence="14">NADH dehydrogenase subunit 6</fullName>
    </alternativeName>
</protein>
<name>A0A2L1DFN2_IPSTY</name>
<evidence type="ECO:0000256" key="14">
    <source>
        <dbReference type="ARBA" id="ARBA00031019"/>
    </source>
</evidence>
<keyword evidence="8" id="KW-1278">Translocase</keyword>
<evidence type="ECO:0000256" key="2">
    <source>
        <dbReference type="ARBA" id="ARBA00005698"/>
    </source>
</evidence>
<keyword evidence="10 16" id="KW-1133">Transmembrane helix</keyword>
<evidence type="ECO:0000313" key="17">
    <source>
        <dbReference type="EMBL" id="AVC55965.1"/>
    </source>
</evidence>
<dbReference type="GO" id="GO:0008137">
    <property type="term" value="F:NADH dehydrogenase (ubiquinone) activity"/>
    <property type="evidence" value="ECO:0007669"/>
    <property type="project" value="UniProtKB-EC"/>
</dbReference>
<sequence length="168" mass="19819">MFLIISLIFVLSYLFIFLKHPLSLGGILFTQTSLAALASSYLFMNSWYSYILFLIMIGGMLILFIYMTSIASNEKFLMPSKWKIFSNCLFISMFLISYFFLNDTFMEKLISAKWNFFWLDESFKPWTLSKFFNEPFYQMIIFLMIYLFLTLIATVKIAGKPKGSLRQK</sequence>
<comment type="similarity">
    <text evidence="2">Belongs to the complex I subunit 6 family.</text>
</comment>
<gene>
    <name evidence="17" type="primary">ND6</name>
</gene>
<reference evidence="17" key="1">
    <citation type="submission" date="2017-04" db="EMBL/GenBank/DDBJ databases">
        <title>Three partial mitochondrial genome of Ips Coleoptera, Curculionidae species and molecular phylogeny of Curculionidae.</title>
        <authorList>
            <person name="Lv F."/>
            <person name="Yang W."/>
            <person name="Chen Z."/>
            <person name="Du Y."/>
        </authorList>
    </citation>
    <scope>NUCLEOTIDE SEQUENCE</scope>
</reference>
<evidence type="ECO:0000256" key="16">
    <source>
        <dbReference type="SAM" id="Phobius"/>
    </source>
</evidence>
<evidence type="ECO:0000256" key="6">
    <source>
        <dbReference type="ARBA" id="ARBA00022660"/>
    </source>
</evidence>
<evidence type="ECO:0000256" key="3">
    <source>
        <dbReference type="ARBA" id="ARBA00012944"/>
    </source>
</evidence>
<evidence type="ECO:0000256" key="8">
    <source>
        <dbReference type="ARBA" id="ARBA00022967"/>
    </source>
</evidence>
<dbReference type="PANTHER" id="PTHR11435">
    <property type="entry name" value="NADH UBIQUINONE OXIDOREDUCTASE SUBUNIT ND6"/>
    <property type="match status" value="1"/>
</dbReference>
<dbReference type="PANTHER" id="PTHR11435:SF1">
    <property type="entry name" value="NADH-UBIQUINONE OXIDOREDUCTASE CHAIN 6"/>
    <property type="match status" value="1"/>
</dbReference>
<evidence type="ECO:0000256" key="10">
    <source>
        <dbReference type="ARBA" id="ARBA00022989"/>
    </source>
</evidence>
<evidence type="ECO:0000256" key="11">
    <source>
        <dbReference type="ARBA" id="ARBA00023027"/>
    </source>
</evidence>
<dbReference type="AlphaFoldDB" id="A0A2L1DFN2"/>